<sequence>MYSRQDLITPTQSLLKAFATGADLPTLLSTFTTSPPPQAHEHGLQSLAPFLGRTFTGRDGITNYFNILNELLGIESMDFDDEKEWVVDAENLTVALRGKARFVAKETGEKWDETFAYRISLAEDEGEKGRGGGLRVRVYEVWADTGAAYLARKGQLNKVHGDGE</sequence>
<dbReference type="AlphaFoldDB" id="A0A0U5GE61"/>
<dbReference type="OrthoDB" id="3352776at2759"/>
<dbReference type="Gene3D" id="3.10.450.50">
    <property type="match status" value="1"/>
</dbReference>
<dbReference type="Proteomes" id="UP000054771">
    <property type="component" value="Unassembled WGS sequence"/>
</dbReference>
<dbReference type="OMA" id="TEHGPEW"/>
<gene>
    <name evidence="1" type="ORF">ASPCAL11216</name>
</gene>
<reference evidence="2" key="1">
    <citation type="journal article" date="2016" name="Genome Announc.">
        <title>Draft genome sequences of fungus Aspergillus calidoustus.</title>
        <authorList>
            <person name="Horn F."/>
            <person name="Linde J."/>
            <person name="Mattern D.J."/>
            <person name="Walther G."/>
            <person name="Guthke R."/>
            <person name="Scherlach K."/>
            <person name="Martin K."/>
            <person name="Brakhage A.A."/>
            <person name="Petzke L."/>
            <person name="Valiante V."/>
        </authorList>
    </citation>
    <scope>NUCLEOTIDE SEQUENCE [LARGE SCALE GENOMIC DNA]</scope>
    <source>
        <strain evidence="2">SF006504</strain>
    </source>
</reference>
<evidence type="ECO:0000313" key="2">
    <source>
        <dbReference type="Proteomes" id="UP000054771"/>
    </source>
</evidence>
<evidence type="ECO:0008006" key="3">
    <source>
        <dbReference type="Google" id="ProtNLM"/>
    </source>
</evidence>
<evidence type="ECO:0000313" key="1">
    <source>
        <dbReference type="EMBL" id="CEL08063.1"/>
    </source>
</evidence>
<dbReference type="EMBL" id="CDMC01000010">
    <property type="protein sequence ID" value="CEL08063.1"/>
    <property type="molecule type" value="Genomic_DNA"/>
</dbReference>
<accession>A0A0U5GE61</accession>
<dbReference type="STRING" id="454130.A0A0U5GE61"/>
<proteinExistence type="predicted"/>
<organism evidence="1 2">
    <name type="scientific">Aspergillus calidoustus</name>
    <dbReference type="NCBI Taxonomy" id="454130"/>
    <lineage>
        <taxon>Eukaryota</taxon>
        <taxon>Fungi</taxon>
        <taxon>Dikarya</taxon>
        <taxon>Ascomycota</taxon>
        <taxon>Pezizomycotina</taxon>
        <taxon>Eurotiomycetes</taxon>
        <taxon>Eurotiomycetidae</taxon>
        <taxon>Eurotiales</taxon>
        <taxon>Aspergillaceae</taxon>
        <taxon>Aspergillus</taxon>
        <taxon>Aspergillus subgen. Nidulantes</taxon>
    </lineage>
</organism>
<keyword evidence="2" id="KW-1185">Reference proteome</keyword>
<protein>
    <recommendedName>
        <fullName evidence="3">SnoaL-like domain-containing protein</fullName>
    </recommendedName>
</protein>
<name>A0A0U5GE61_ASPCI</name>